<sequence length="159" mass="16950">MPVITLDLARAHLRVGPTYPQEQIEPYMAGAEDHAARYLNRAIYADDAAMGAAVAALPGALTAAREAYEAAVAAAALIENASDRGDALNIAETQYRAARERGTRVLNGIMVNPSIVSAVLLILGHLFENREDAVVGATAVELPHGAKALLRHDRRVMMP</sequence>
<keyword evidence="1" id="KW-0472">Membrane</keyword>
<reference evidence="2 3" key="1">
    <citation type="submission" date="2017-09" db="EMBL/GenBank/DDBJ databases">
        <title>The diverse metabolic capabilities of V. boronicumulans make it an excellent choice for continued studies on novel biodegradation.</title>
        <authorList>
            <person name="Sun S."/>
        </authorList>
    </citation>
    <scope>NUCLEOTIDE SEQUENCE [LARGE SCALE GENOMIC DNA]</scope>
    <source>
        <strain evidence="2 3">J1</strain>
    </source>
</reference>
<dbReference type="EMBL" id="CP023284">
    <property type="protein sequence ID" value="ATA55176.1"/>
    <property type="molecule type" value="Genomic_DNA"/>
</dbReference>
<organism evidence="2 3">
    <name type="scientific">Variovorax boronicumulans</name>
    <dbReference type="NCBI Taxonomy" id="436515"/>
    <lineage>
        <taxon>Bacteria</taxon>
        <taxon>Pseudomonadati</taxon>
        <taxon>Pseudomonadota</taxon>
        <taxon>Betaproteobacteria</taxon>
        <taxon>Burkholderiales</taxon>
        <taxon>Comamonadaceae</taxon>
        <taxon>Variovorax</taxon>
    </lineage>
</organism>
<keyword evidence="1" id="KW-0812">Transmembrane</keyword>
<evidence type="ECO:0008006" key="4">
    <source>
        <dbReference type="Google" id="ProtNLM"/>
    </source>
</evidence>
<protein>
    <recommendedName>
        <fullName evidence="4">Phage gp6-like head-tail connector protein</fullName>
    </recommendedName>
</protein>
<dbReference type="RefSeq" id="WP_095745587.1">
    <property type="nucleotide sequence ID" value="NZ_CP023284.1"/>
</dbReference>
<dbReference type="Proteomes" id="UP000217154">
    <property type="component" value="Chromosome"/>
</dbReference>
<evidence type="ECO:0000313" key="2">
    <source>
        <dbReference type="EMBL" id="ATA55176.1"/>
    </source>
</evidence>
<keyword evidence="1" id="KW-1133">Transmembrane helix</keyword>
<dbReference type="Gene3D" id="1.10.3230.30">
    <property type="entry name" value="Phage gp6-like head-tail connector protein"/>
    <property type="match status" value="1"/>
</dbReference>
<feature type="transmembrane region" description="Helical" evidence="1">
    <location>
        <begin position="105"/>
        <end position="127"/>
    </location>
</feature>
<name>A0A250DLC9_9BURK</name>
<accession>A0A250DLC9</accession>
<gene>
    <name evidence="2" type="ORF">CKY39_19635</name>
</gene>
<dbReference type="KEGG" id="vbo:CKY39_19635"/>
<evidence type="ECO:0000313" key="3">
    <source>
        <dbReference type="Proteomes" id="UP000217154"/>
    </source>
</evidence>
<dbReference type="CDD" id="cd08054">
    <property type="entry name" value="gp6"/>
    <property type="match status" value="1"/>
</dbReference>
<proteinExistence type="predicted"/>
<evidence type="ECO:0000256" key="1">
    <source>
        <dbReference type="SAM" id="Phobius"/>
    </source>
</evidence>
<dbReference type="AlphaFoldDB" id="A0A250DLC9"/>